<protein>
    <recommendedName>
        <fullName evidence="2">IST1 homolog</fullName>
    </recommendedName>
    <alternativeName>
        <fullName evidence="3">Charged multivesicular body protein 8</fullName>
    </alternativeName>
</protein>
<dbReference type="Proteomes" id="UP000694888">
    <property type="component" value="Unplaced"/>
</dbReference>
<gene>
    <name evidence="8" type="primary">LOC101859063</name>
</gene>
<dbReference type="RefSeq" id="XP_012945750.1">
    <property type="nucleotide sequence ID" value="XM_013090296.2"/>
</dbReference>
<evidence type="ECO:0000256" key="1">
    <source>
        <dbReference type="ARBA" id="ARBA00005536"/>
    </source>
</evidence>
<evidence type="ECO:0000256" key="6">
    <source>
        <dbReference type="SAM" id="MobiDB-lite"/>
    </source>
</evidence>
<evidence type="ECO:0000256" key="5">
    <source>
        <dbReference type="ARBA" id="ARBA00046920"/>
    </source>
</evidence>
<dbReference type="Gene3D" id="1.20.1260.60">
    <property type="entry name" value="Vacuolar protein sorting-associated protein Ist1"/>
    <property type="match status" value="1"/>
</dbReference>
<reference evidence="8" key="1">
    <citation type="submission" date="2025-08" db="UniProtKB">
        <authorList>
            <consortium name="RefSeq"/>
        </authorList>
    </citation>
    <scope>IDENTIFICATION</scope>
</reference>
<evidence type="ECO:0000256" key="2">
    <source>
        <dbReference type="ARBA" id="ARBA00014513"/>
    </source>
</evidence>
<evidence type="ECO:0000256" key="4">
    <source>
        <dbReference type="ARBA" id="ARBA00046124"/>
    </source>
</evidence>
<name>A0ABM1ADS3_APLCA</name>
<dbReference type="GeneID" id="101859063"/>
<dbReference type="InterPro" id="IPR042277">
    <property type="entry name" value="IST1-like"/>
</dbReference>
<comment type="subunit">
    <text evidence="5">Interacts with CHMP1A, CHMP1B, VPS4A and VTA1. Interacts with SPAST, STAMBP, and USP8. May interact with VPS37B. May associate with the ESCRT-I complex. Interacts with MITD1, in competition with VSP4. Interacts with SPART (via MIT domain); leading to the recruitment of SPART to midbodies. Interacts with SPAST.</text>
</comment>
<dbReference type="Pfam" id="PF03398">
    <property type="entry name" value="Ist1"/>
    <property type="match status" value="1"/>
</dbReference>
<feature type="region of interest" description="Disordered" evidence="6">
    <location>
        <begin position="223"/>
        <end position="348"/>
    </location>
</feature>
<comment type="similarity">
    <text evidence="1">Belongs to the IST1 family.</text>
</comment>
<dbReference type="PANTHER" id="PTHR12161">
    <property type="entry name" value="IST1 FAMILY MEMBER"/>
    <property type="match status" value="1"/>
</dbReference>
<proteinExistence type="inferred from homology"/>
<comment type="function">
    <text evidence="4">ESCRT-III-like protein involved in cytokinesis, nuclear envelope reassembly and endosomal tubulation. Is required for efficient abscission during cytokinesis. Involved in recruiting VPS4A and/or VPS4B to the midbody of dividing cells. During late anaphase, involved in nuclear envelope reassembly and mitotic spindle disassembly together with the ESCRT-III complex: IST1 acts by mediating the recruitment of SPAST to the nuclear membrane, leading to microtubule severing. Recruited to the reforming nuclear envelope (NE) during anaphase by LEMD2. Regulates early endosomal tubulation together with the ESCRT-III complex by mediating the recruitment of SPAST.</text>
</comment>
<evidence type="ECO:0000313" key="7">
    <source>
        <dbReference type="Proteomes" id="UP000694888"/>
    </source>
</evidence>
<keyword evidence="7" id="KW-1185">Reference proteome</keyword>
<evidence type="ECO:0000313" key="8">
    <source>
        <dbReference type="RefSeq" id="XP_012945750.1"/>
    </source>
</evidence>
<dbReference type="PANTHER" id="PTHR12161:SF5">
    <property type="entry name" value="IST1 HOMOLOG"/>
    <property type="match status" value="1"/>
</dbReference>
<evidence type="ECO:0000256" key="3">
    <source>
        <dbReference type="ARBA" id="ARBA00032374"/>
    </source>
</evidence>
<dbReference type="InterPro" id="IPR005061">
    <property type="entry name" value="Ist1"/>
</dbReference>
<organism evidence="7 8">
    <name type="scientific">Aplysia californica</name>
    <name type="common">California sea hare</name>
    <dbReference type="NCBI Taxonomy" id="6500"/>
    <lineage>
        <taxon>Eukaryota</taxon>
        <taxon>Metazoa</taxon>
        <taxon>Spiralia</taxon>
        <taxon>Lophotrochozoa</taxon>
        <taxon>Mollusca</taxon>
        <taxon>Gastropoda</taxon>
        <taxon>Heterobranchia</taxon>
        <taxon>Euthyneura</taxon>
        <taxon>Tectipleura</taxon>
        <taxon>Aplysiida</taxon>
        <taxon>Aplysioidea</taxon>
        <taxon>Aplysiidae</taxon>
        <taxon>Aplysia</taxon>
    </lineage>
</organism>
<sequence>MFKSGPSYTKLKTNLRLIINRLKLLEKKKTEMALKSRKEIADYISAGKEDRARIRVEHIIREDYLVEAMELLEMYCDLLLARFGLIQTQKELDPGLEEAIASIIWATPRLQADVQELKSVAEEFSHKYGKEFAQACRGNQLSNVSEKVMHKLSVQAPPKALVERYMVEIAKTYNVPFEPDPSVVQQDEILLAENLLIDLGADDKKNQGGGGGGGGMLQPMNYPQPPMAYPGSVPAGSVPTAMTGAPPPLPNQGPHGAGGSFTPYPTPPPYAAGAHSAPPAPPSFDQLYDNNLSVKPAHPPGPSVSAASAPPPGGDDMFPDLPAVPSNTLPDLGHSVGGDSAGGEDVDFDDLTRRFEQLKKKK</sequence>
<accession>A0ABM1ADS3</accession>